<organism evidence="3 4">
    <name type="scientific">Marasmius crinis-equi</name>
    <dbReference type="NCBI Taxonomy" id="585013"/>
    <lineage>
        <taxon>Eukaryota</taxon>
        <taxon>Fungi</taxon>
        <taxon>Dikarya</taxon>
        <taxon>Basidiomycota</taxon>
        <taxon>Agaricomycotina</taxon>
        <taxon>Agaricomycetes</taxon>
        <taxon>Agaricomycetidae</taxon>
        <taxon>Agaricales</taxon>
        <taxon>Marasmiineae</taxon>
        <taxon>Marasmiaceae</taxon>
        <taxon>Marasmius</taxon>
    </lineage>
</organism>
<feature type="region of interest" description="Disordered" evidence="1">
    <location>
        <begin position="319"/>
        <end position="376"/>
    </location>
</feature>
<evidence type="ECO:0000313" key="3">
    <source>
        <dbReference type="EMBL" id="KAL0581082.1"/>
    </source>
</evidence>
<keyword evidence="2" id="KW-0812">Transmembrane</keyword>
<feature type="region of interest" description="Disordered" evidence="1">
    <location>
        <begin position="45"/>
        <end position="71"/>
    </location>
</feature>
<evidence type="ECO:0000256" key="2">
    <source>
        <dbReference type="SAM" id="Phobius"/>
    </source>
</evidence>
<feature type="compositionally biased region" description="Basic residues" evidence="1">
    <location>
        <begin position="57"/>
        <end position="68"/>
    </location>
</feature>
<evidence type="ECO:0000313" key="4">
    <source>
        <dbReference type="Proteomes" id="UP001465976"/>
    </source>
</evidence>
<keyword evidence="4" id="KW-1185">Reference proteome</keyword>
<feature type="region of interest" description="Disordered" evidence="1">
    <location>
        <begin position="208"/>
        <end position="243"/>
    </location>
</feature>
<dbReference type="EMBL" id="JBAHYK010000017">
    <property type="protein sequence ID" value="KAL0581082.1"/>
    <property type="molecule type" value="Genomic_DNA"/>
</dbReference>
<proteinExistence type="predicted"/>
<dbReference type="Proteomes" id="UP001465976">
    <property type="component" value="Unassembled WGS sequence"/>
</dbReference>
<feature type="compositionally biased region" description="Polar residues" evidence="1">
    <location>
        <begin position="215"/>
        <end position="225"/>
    </location>
</feature>
<protein>
    <submittedName>
        <fullName evidence="3">Uncharacterized protein</fullName>
    </submittedName>
</protein>
<keyword evidence="2" id="KW-0472">Membrane</keyword>
<gene>
    <name evidence="3" type="ORF">V5O48_000976</name>
</gene>
<feature type="transmembrane region" description="Helical" evidence="2">
    <location>
        <begin position="12"/>
        <end position="38"/>
    </location>
</feature>
<comment type="caution">
    <text evidence="3">The sequence shown here is derived from an EMBL/GenBank/DDBJ whole genome shotgun (WGS) entry which is preliminary data.</text>
</comment>
<keyword evidence="2" id="KW-1133">Transmembrane helix</keyword>
<accession>A0ABR3G097</accession>
<sequence>MNDDRKRSNSLIITVIASAISSVGFGVSLVAIGVLWLFPSALGEPRSSNADDPQRITRPKNKDSRRKSAPPVLTISRMKRRVSTSPKPSSVIVVPVIVSPSSEASPSSGSRRVYFLEPQTKPKSSRRYSAPAVEPLSFEPRTSILQIPEDASPRSSSSTLVQVPPTSHHTVILDTCEEIVESADSDSSSKHSTRQSHFLSSAIPSRLKGRWAKRPSSSGSDTSSYVPKDSRKLSPSTPIKETRRSSFVINPPWSAITRSRTSVDLLDSPVMTQTSPIEPLQKAPTTPETLFFRNQKASGSEKTGRRTSMPRTQPYAYPYFAEPPTVPTEKNFVGRPEPLSQEERGRQEKRGRNAQAQASLGLGPRPPQRRAMSAVA</sequence>
<feature type="compositionally biased region" description="Low complexity" evidence="1">
    <location>
        <begin position="100"/>
        <end position="110"/>
    </location>
</feature>
<feature type="compositionally biased region" description="Polar residues" evidence="1">
    <location>
        <begin position="153"/>
        <end position="166"/>
    </location>
</feature>
<feature type="region of interest" description="Disordered" evidence="1">
    <location>
        <begin position="100"/>
        <end position="166"/>
    </location>
</feature>
<reference evidence="3 4" key="1">
    <citation type="submission" date="2024-02" db="EMBL/GenBank/DDBJ databases">
        <title>A draft genome for the cacao thread blight pathogen Marasmius crinis-equi.</title>
        <authorList>
            <person name="Cohen S.P."/>
            <person name="Baruah I.K."/>
            <person name="Amoako-Attah I."/>
            <person name="Bukari Y."/>
            <person name="Meinhardt L.W."/>
            <person name="Bailey B.A."/>
        </authorList>
    </citation>
    <scope>NUCLEOTIDE SEQUENCE [LARGE SCALE GENOMIC DNA]</scope>
    <source>
        <strain evidence="3 4">GH-76</strain>
    </source>
</reference>
<evidence type="ECO:0000256" key="1">
    <source>
        <dbReference type="SAM" id="MobiDB-lite"/>
    </source>
</evidence>
<feature type="compositionally biased region" description="Basic and acidic residues" evidence="1">
    <location>
        <begin position="341"/>
        <end position="351"/>
    </location>
</feature>
<name>A0ABR3G097_9AGAR</name>